<evidence type="ECO:0000313" key="3">
    <source>
        <dbReference type="Proteomes" id="UP000269665"/>
    </source>
</evidence>
<dbReference type="GO" id="GO:0030153">
    <property type="term" value="P:bacteriocin immunity"/>
    <property type="evidence" value="ECO:0007669"/>
    <property type="project" value="InterPro"/>
</dbReference>
<reference evidence="2 3" key="1">
    <citation type="journal article" date="2018" name="BMC Genomics">
        <title>High genomic variability in the plant pathogenic bacterium Pectobacterium parmentieri deciphered from de novo assembled complete genomes.</title>
        <authorList>
            <person name="Zoledowska S."/>
            <person name="Motyka-Pomagruk A."/>
            <person name="Sledz W."/>
            <person name="Mengoni A."/>
            <person name="Lojkowska E."/>
        </authorList>
    </citation>
    <scope>NUCLEOTIDE SEQUENCE [LARGE SCALE GENOMIC DNA]</scope>
    <source>
        <strain evidence="2 3">IFB5626</strain>
    </source>
</reference>
<dbReference type="GeneID" id="45849372"/>
<feature type="transmembrane region" description="Helical" evidence="1">
    <location>
        <begin position="12"/>
        <end position="32"/>
    </location>
</feature>
<name>A0A8B3F976_PECPM</name>
<sequence>MSKQGTDSIEKRMFFLLIIGIIPLFIILIIHLNNPDALILNEFAATFKNLPTITSNKSLLMSKAMDIYCKASPLLALLFIAVSYRHFEFKKIMTTQKLVWVFILFSVLYFTITILLLAHNKELNDSRNWLKVISENDYLLTFFYISIFSVCYIFTVYYLSFIISFFKGK</sequence>
<dbReference type="Proteomes" id="UP000269665">
    <property type="component" value="Unassembled WGS sequence"/>
</dbReference>
<keyword evidence="1" id="KW-1133">Transmembrane helix</keyword>
<dbReference type="EMBL" id="PSZG01000001">
    <property type="protein sequence ID" value="RKO76199.1"/>
    <property type="molecule type" value="Genomic_DNA"/>
</dbReference>
<comment type="caution">
    <text evidence="2">The sequence shown here is derived from an EMBL/GenBank/DDBJ whole genome shotgun (WGS) entry which is preliminary data.</text>
</comment>
<gene>
    <name evidence="2" type="ORF">C5E00_05080</name>
</gene>
<feature type="transmembrane region" description="Helical" evidence="1">
    <location>
        <begin position="99"/>
        <end position="118"/>
    </location>
</feature>
<evidence type="ECO:0000313" key="2">
    <source>
        <dbReference type="EMBL" id="RKO76199.1"/>
    </source>
</evidence>
<dbReference type="AlphaFoldDB" id="A0A8B3F976"/>
<dbReference type="Pfam" id="PF03857">
    <property type="entry name" value="Colicin_im"/>
    <property type="match status" value="1"/>
</dbReference>
<dbReference type="RefSeq" id="WP_033071448.1">
    <property type="nucleotide sequence ID" value="NZ_CP015749.1"/>
</dbReference>
<feature type="transmembrane region" description="Helical" evidence="1">
    <location>
        <begin position="138"/>
        <end position="166"/>
    </location>
</feature>
<proteinExistence type="predicted"/>
<evidence type="ECO:0008006" key="4">
    <source>
        <dbReference type="Google" id="ProtNLM"/>
    </source>
</evidence>
<feature type="transmembrane region" description="Helical" evidence="1">
    <location>
        <begin position="67"/>
        <end position="87"/>
    </location>
</feature>
<keyword evidence="1" id="KW-0812">Transmembrane</keyword>
<protein>
    <recommendedName>
        <fullName evidence="4">Colicin immunity protein</fullName>
    </recommendedName>
</protein>
<keyword evidence="1" id="KW-0472">Membrane</keyword>
<organism evidence="2 3">
    <name type="scientific">Pectobacterium parmentieri</name>
    <dbReference type="NCBI Taxonomy" id="1905730"/>
    <lineage>
        <taxon>Bacteria</taxon>
        <taxon>Pseudomonadati</taxon>
        <taxon>Pseudomonadota</taxon>
        <taxon>Gammaproteobacteria</taxon>
        <taxon>Enterobacterales</taxon>
        <taxon>Pectobacteriaceae</taxon>
        <taxon>Pectobacterium</taxon>
    </lineage>
</organism>
<dbReference type="OrthoDB" id="6519943at2"/>
<accession>A0A8B3F976</accession>
<evidence type="ECO:0000256" key="1">
    <source>
        <dbReference type="SAM" id="Phobius"/>
    </source>
</evidence>
<dbReference type="GO" id="GO:0015643">
    <property type="term" value="F:toxic substance binding"/>
    <property type="evidence" value="ECO:0007669"/>
    <property type="project" value="InterPro"/>
</dbReference>
<dbReference type="InterPro" id="IPR005557">
    <property type="entry name" value="Colicin_im"/>
</dbReference>
<dbReference type="KEGG" id="ppar:A8F97_07855"/>